<accession>A0A812IUP3</accession>
<organism evidence="1 2">
    <name type="scientific">Symbiodinium necroappetens</name>
    <dbReference type="NCBI Taxonomy" id="1628268"/>
    <lineage>
        <taxon>Eukaryota</taxon>
        <taxon>Sar</taxon>
        <taxon>Alveolata</taxon>
        <taxon>Dinophyceae</taxon>
        <taxon>Suessiales</taxon>
        <taxon>Symbiodiniaceae</taxon>
        <taxon>Symbiodinium</taxon>
    </lineage>
</organism>
<proteinExistence type="predicted"/>
<gene>
    <name evidence="1" type="ORF">SNEC2469_LOCUS334</name>
</gene>
<reference evidence="1" key="1">
    <citation type="submission" date="2021-02" db="EMBL/GenBank/DDBJ databases">
        <authorList>
            <person name="Dougan E. K."/>
            <person name="Rhodes N."/>
            <person name="Thang M."/>
            <person name="Chan C."/>
        </authorList>
    </citation>
    <scope>NUCLEOTIDE SEQUENCE</scope>
</reference>
<name>A0A812IUP3_9DINO</name>
<evidence type="ECO:0000313" key="1">
    <source>
        <dbReference type="EMBL" id="CAE7158774.1"/>
    </source>
</evidence>
<sequence>DWLELEPIAAEVWQNGGKLVTFRWFQEVTEGGLCAQDPQECTRHIKGRGDPIYVREWPSTSSDLYAHAMALLMLMQHRMVLRLHIREQVGRDFHRRVTSEWAGVELDR</sequence>
<feature type="non-terminal residue" evidence="1">
    <location>
        <position position="1"/>
    </location>
</feature>
<evidence type="ECO:0000313" key="2">
    <source>
        <dbReference type="Proteomes" id="UP000601435"/>
    </source>
</evidence>
<dbReference type="Proteomes" id="UP000601435">
    <property type="component" value="Unassembled WGS sequence"/>
</dbReference>
<comment type="caution">
    <text evidence="1">The sequence shown here is derived from an EMBL/GenBank/DDBJ whole genome shotgun (WGS) entry which is preliminary data.</text>
</comment>
<dbReference type="OrthoDB" id="10276482at2759"/>
<dbReference type="AlphaFoldDB" id="A0A812IUP3"/>
<keyword evidence="2" id="KW-1185">Reference proteome</keyword>
<protein>
    <submittedName>
        <fullName evidence="1">Uncharacterized protein</fullName>
    </submittedName>
</protein>
<dbReference type="EMBL" id="CAJNJA010001349">
    <property type="protein sequence ID" value="CAE7158774.1"/>
    <property type="molecule type" value="Genomic_DNA"/>
</dbReference>